<name>A0A813LUB3_POLGL</name>
<feature type="signal peptide" evidence="2">
    <location>
        <begin position="1"/>
        <end position="25"/>
    </location>
</feature>
<gene>
    <name evidence="3" type="ORF">PGLA2088_LOCUS47710</name>
</gene>
<accession>A0A813LUB3</accession>
<organism evidence="3 4">
    <name type="scientific">Polarella glacialis</name>
    <name type="common">Dinoflagellate</name>
    <dbReference type="NCBI Taxonomy" id="89957"/>
    <lineage>
        <taxon>Eukaryota</taxon>
        <taxon>Sar</taxon>
        <taxon>Alveolata</taxon>
        <taxon>Dinophyceae</taxon>
        <taxon>Suessiales</taxon>
        <taxon>Suessiaceae</taxon>
        <taxon>Polarella</taxon>
    </lineage>
</organism>
<comment type="caution">
    <text evidence="3">The sequence shown here is derived from an EMBL/GenBank/DDBJ whole genome shotgun (WGS) entry which is preliminary data.</text>
</comment>
<feature type="chain" id="PRO_5032389555" evidence="2">
    <location>
        <begin position="26"/>
        <end position="390"/>
    </location>
</feature>
<keyword evidence="2" id="KW-0732">Signal</keyword>
<evidence type="ECO:0000313" key="3">
    <source>
        <dbReference type="EMBL" id="CAE8735201.1"/>
    </source>
</evidence>
<feature type="compositionally biased region" description="Basic and acidic residues" evidence="1">
    <location>
        <begin position="354"/>
        <end position="365"/>
    </location>
</feature>
<feature type="region of interest" description="Disordered" evidence="1">
    <location>
        <begin position="350"/>
        <end position="390"/>
    </location>
</feature>
<dbReference type="AlphaFoldDB" id="A0A813LUB3"/>
<reference evidence="3" key="1">
    <citation type="submission" date="2021-02" db="EMBL/GenBank/DDBJ databases">
        <authorList>
            <person name="Dougan E. K."/>
            <person name="Rhodes N."/>
            <person name="Thang M."/>
            <person name="Chan C."/>
        </authorList>
    </citation>
    <scope>NUCLEOTIDE SEQUENCE</scope>
</reference>
<feature type="non-terminal residue" evidence="3">
    <location>
        <position position="1"/>
    </location>
</feature>
<evidence type="ECO:0000313" key="4">
    <source>
        <dbReference type="Proteomes" id="UP000626109"/>
    </source>
</evidence>
<dbReference type="Proteomes" id="UP000626109">
    <property type="component" value="Unassembled WGS sequence"/>
</dbReference>
<sequence length="390" mass="43291">RRCHRHRSVASLASALVLAAGAARSAELLAARGPAADSLAWLPLPWSRGDQLQASSSLSEEPWPRRRALLGQATLSIAVASQGAKGARAEEAKDAYVLRTLKEIPEIPKVLAIMLLRTTYDSASDWGCFKADMIDYQRSFSLQLRDGYQSFRGRYQNYDLSALYNTTQLLQSRSGGVTNRFYFSFLNDAQWRVIAKSIRRPGDRLRFSRLVGDRLYRSILKGEELRADVPAEELKNQTSEEAAFNYIGSWPKLAEPLPRSSEPSALLRGVRQLLGYLQARGYCQGFEVSEPEALEKGALRFVSFVRDPVNIDATASLMRSNDDFAPRYDQRILQAYFSDRGFTSSIEDELADGLGRDPSAKDTGRTGRPGSAATGVRSAWTLRPDPEAAL</sequence>
<protein>
    <submittedName>
        <fullName evidence="3">Uncharacterized protein</fullName>
    </submittedName>
</protein>
<dbReference type="EMBL" id="CAJNNW010036523">
    <property type="protein sequence ID" value="CAE8735201.1"/>
    <property type="molecule type" value="Genomic_DNA"/>
</dbReference>
<evidence type="ECO:0000256" key="2">
    <source>
        <dbReference type="SAM" id="SignalP"/>
    </source>
</evidence>
<evidence type="ECO:0000256" key="1">
    <source>
        <dbReference type="SAM" id="MobiDB-lite"/>
    </source>
</evidence>
<proteinExistence type="predicted"/>